<gene>
    <name evidence="2" type="ORF">S01H1_23048</name>
</gene>
<sequence length="136" mass="14419">MLDVALRGASAWLAAPRALFDAATSVALLLALVVLARARVFRAVLVVLASAVLVLQLLVFRYYHTPLDLQVVAAAIHAKHDVRPVVLRALPTYALSVAIVAAVQYALVSLAHRALAQRGAERERPLATVLAVASLG</sequence>
<feature type="transmembrane region" description="Helical" evidence="1">
    <location>
        <begin position="12"/>
        <end position="36"/>
    </location>
</feature>
<feature type="non-terminal residue" evidence="2">
    <location>
        <position position="136"/>
    </location>
</feature>
<feature type="transmembrane region" description="Helical" evidence="1">
    <location>
        <begin position="43"/>
        <end position="63"/>
    </location>
</feature>
<proteinExistence type="predicted"/>
<accession>X0TKW0</accession>
<keyword evidence="1" id="KW-1133">Transmembrane helix</keyword>
<dbReference type="EMBL" id="BARS01013176">
    <property type="protein sequence ID" value="GAF94193.1"/>
    <property type="molecule type" value="Genomic_DNA"/>
</dbReference>
<protein>
    <recommendedName>
        <fullName evidence="3">Sulfatase N-terminal domain-containing protein</fullName>
    </recommendedName>
</protein>
<dbReference type="AlphaFoldDB" id="X0TKW0"/>
<comment type="caution">
    <text evidence="2">The sequence shown here is derived from an EMBL/GenBank/DDBJ whole genome shotgun (WGS) entry which is preliminary data.</text>
</comment>
<evidence type="ECO:0000256" key="1">
    <source>
        <dbReference type="SAM" id="Phobius"/>
    </source>
</evidence>
<name>X0TKW0_9ZZZZ</name>
<keyword evidence="1" id="KW-0812">Transmembrane</keyword>
<reference evidence="2" key="1">
    <citation type="journal article" date="2014" name="Front. Microbiol.">
        <title>High frequency of phylogenetically diverse reductive dehalogenase-homologous genes in deep subseafloor sedimentary metagenomes.</title>
        <authorList>
            <person name="Kawai M."/>
            <person name="Futagami T."/>
            <person name="Toyoda A."/>
            <person name="Takaki Y."/>
            <person name="Nishi S."/>
            <person name="Hori S."/>
            <person name="Arai W."/>
            <person name="Tsubouchi T."/>
            <person name="Morono Y."/>
            <person name="Uchiyama I."/>
            <person name="Ito T."/>
            <person name="Fujiyama A."/>
            <person name="Inagaki F."/>
            <person name="Takami H."/>
        </authorList>
    </citation>
    <scope>NUCLEOTIDE SEQUENCE</scope>
    <source>
        <strain evidence="2">Expedition CK06-06</strain>
    </source>
</reference>
<organism evidence="2">
    <name type="scientific">marine sediment metagenome</name>
    <dbReference type="NCBI Taxonomy" id="412755"/>
    <lineage>
        <taxon>unclassified sequences</taxon>
        <taxon>metagenomes</taxon>
        <taxon>ecological metagenomes</taxon>
    </lineage>
</organism>
<evidence type="ECO:0008006" key="3">
    <source>
        <dbReference type="Google" id="ProtNLM"/>
    </source>
</evidence>
<keyword evidence="1" id="KW-0472">Membrane</keyword>
<evidence type="ECO:0000313" key="2">
    <source>
        <dbReference type="EMBL" id="GAF94193.1"/>
    </source>
</evidence>
<feature type="transmembrane region" description="Helical" evidence="1">
    <location>
        <begin position="93"/>
        <end position="115"/>
    </location>
</feature>